<accession>A0ABM9QSD3</accession>
<sequence>MGVTSSSIFATNQVLKDPSFDNMNLAELHLKDRNHLSTAFLSLIGHLPK</sequence>
<gene>
    <name evidence="1" type="ORF">VCR4J5_170113</name>
</gene>
<keyword evidence="2" id="KW-1185">Reference proteome</keyword>
<dbReference type="Proteomes" id="UP000049077">
    <property type="component" value="Unassembled WGS sequence"/>
</dbReference>
<proteinExistence type="predicted"/>
<name>A0ABM9QSD3_9VIBR</name>
<evidence type="ECO:0000313" key="1">
    <source>
        <dbReference type="EMBL" id="CDT24989.1"/>
    </source>
</evidence>
<protein>
    <submittedName>
        <fullName evidence="1">Uncharacterized protein</fullName>
    </submittedName>
</protein>
<comment type="caution">
    <text evidence="1">The sequence shown here is derived from an EMBL/GenBank/DDBJ whole genome shotgun (WGS) entry which is preliminary data.</text>
</comment>
<organism evidence="1 2">
    <name type="scientific">Vibrio crassostreae</name>
    <dbReference type="NCBI Taxonomy" id="246167"/>
    <lineage>
        <taxon>Bacteria</taxon>
        <taxon>Pseudomonadati</taxon>
        <taxon>Pseudomonadota</taxon>
        <taxon>Gammaproteobacteria</taxon>
        <taxon>Vibrionales</taxon>
        <taxon>Vibrionaceae</taxon>
        <taxon>Vibrio</taxon>
    </lineage>
</organism>
<evidence type="ECO:0000313" key="2">
    <source>
        <dbReference type="Proteomes" id="UP000049077"/>
    </source>
</evidence>
<dbReference type="EMBL" id="CCJX01000079">
    <property type="protein sequence ID" value="CDT24989.1"/>
    <property type="molecule type" value="Genomic_DNA"/>
</dbReference>
<reference evidence="1 2" key="1">
    <citation type="submission" date="2014-06" db="EMBL/GenBank/DDBJ databases">
        <authorList>
            <person name="Le Roux F."/>
        </authorList>
    </citation>
    <scope>NUCLEOTIDE SEQUENCE [LARGE SCALE GENOMIC DNA]</scope>
    <source>
        <strain evidence="1 2">J5-4</strain>
    </source>
</reference>